<keyword evidence="1" id="KW-0677">Repeat</keyword>
<dbReference type="PROSITE" id="PS50088">
    <property type="entry name" value="ANK_REPEAT"/>
    <property type="match status" value="3"/>
</dbReference>
<feature type="repeat" description="ANK" evidence="3">
    <location>
        <begin position="257"/>
        <end position="289"/>
    </location>
</feature>
<gene>
    <name evidence="5" type="ORF">PCOR1329_LOCUS83168</name>
</gene>
<dbReference type="EMBL" id="CAUYUJ010022028">
    <property type="protein sequence ID" value="CAK0908506.1"/>
    <property type="molecule type" value="Genomic_DNA"/>
</dbReference>
<feature type="repeat" description="ANK" evidence="3">
    <location>
        <begin position="112"/>
        <end position="144"/>
    </location>
</feature>
<accession>A0ABN9YBF1</accession>
<dbReference type="PANTHER" id="PTHR24198:SF165">
    <property type="entry name" value="ANKYRIN REPEAT-CONTAINING PROTEIN-RELATED"/>
    <property type="match status" value="1"/>
</dbReference>
<protein>
    <submittedName>
        <fullName evidence="5">Uncharacterized protein</fullName>
    </submittedName>
</protein>
<organism evidence="5 6">
    <name type="scientific">Prorocentrum cordatum</name>
    <dbReference type="NCBI Taxonomy" id="2364126"/>
    <lineage>
        <taxon>Eukaryota</taxon>
        <taxon>Sar</taxon>
        <taxon>Alveolata</taxon>
        <taxon>Dinophyceae</taxon>
        <taxon>Prorocentrales</taxon>
        <taxon>Prorocentraceae</taxon>
        <taxon>Prorocentrum</taxon>
    </lineage>
</organism>
<dbReference type="Pfam" id="PF12796">
    <property type="entry name" value="Ank_2"/>
    <property type="match status" value="3"/>
</dbReference>
<evidence type="ECO:0000313" key="6">
    <source>
        <dbReference type="Proteomes" id="UP001189429"/>
    </source>
</evidence>
<feature type="repeat" description="ANK" evidence="3">
    <location>
        <begin position="79"/>
        <end position="111"/>
    </location>
</feature>
<keyword evidence="6" id="KW-1185">Reference proteome</keyword>
<sequence length="387" mass="39877">MAAPTAVVPAGAPAAAAAAAAAPPAKPPAEAADAGLPKVKILPGCEQLASLCRAGDVDLLRAHLEEATDADLGAPLDSDGNTGLHLAAFFGHLRMTQELIERSAQVDAREKRMRTPLHIACKEGYAEVCLELLVKKADANAADVCGETSVHKASIPRSMQALKLVCEQGGANLAASDSLGMTPLLHAAKDANVEFIAYLLAQDAGLAGARNQAGWTALHLAANGQDTKANSLSPPRYCNSVRALLEARAAVDEVDEDNRTPLHRAAAVGNCGSAGLLIDAGASVEAADVCRWRPMHHACLGPHEKMVVLLLDRKAVVEDSEGPRLRHPACAGDGGEHAGDGGAAVEAQGGPEPARPGGGLPHGDRQKGQGQVRGHTILVHQLRQVAA</sequence>
<evidence type="ECO:0000256" key="4">
    <source>
        <dbReference type="SAM" id="MobiDB-lite"/>
    </source>
</evidence>
<keyword evidence="2 3" id="KW-0040">ANK repeat</keyword>
<feature type="region of interest" description="Disordered" evidence="4">
    <location>
        <begin position="320"/>
        <end position="373"/>
    </location>
</feature>
<comment type="caution">
    <text evidence="5">The sequence shown here is derived from an EMBL/GenBank/DDBJ whole genome shotgun (WGS) entry which is preliminary data.</text>
</comment>
<dbReference type="InterPro" id="IPR036770">
    <property type="entry name" value="Ankyrin_rpt-contain_sf"/>
</dbReference>
<proteinExistence type="predicted"/>
<name>A0ABN9YBF1_9DINO</name>
<evidence type="ECO:0000256" key="1">
    <source>
        <dbReference type="ARBA" id="ARBA00022737"/>
    </source>
</evidence>
<dbReference type="Proteomes" id="UP001189429">
    <property type="component" value="Unassembled WGS sequence"/>
</dbReference>
<dbReference type="PROSITE" id="PS50297">
    <property type="entry name" value="ANK_REP_REGION"/>
    <property type="match status" value="3"/>
</dbReference>
<dbReference type="SUPFAM" id="SSF48403">
    <property type="entry name" value="Ankyrin repeat"/>
    <property type="match status" value="1"/>
</dbReference>
<evidence type="ECO:0000256" key="2">
    <source>
        <dbReference type="ARBA" id="ARBA00023043"/>
    </source>
</evidence>
<evidence type="ECO:0000313" key="5">
    <source>
        <dbReference type="EMBL" id="CAK0908506.1"/>
    </source>
</evidence>
<evidence type="ECO:0000256" key="3">
    <source>
        <dbReference type="PROSITE-ProRule" id="PRU00023"/>
    </source>
</evidence>
<reference evidence="5" key="1">
    <citation type="submission" date="2023-10" db="EMBL/GenBank/DDBJ databases">
        <authorList>
            <person name="Chen Y."/>
            <person name="Shah S."/>
            <person name="Dougan E. K."/>
            <person name="Thang M."/>
            <person name="Chan C."/>
        </authorList>
    </citation>
    <scope>NUCLEOTIDE SEQUENCE [LARGE SCALE GENOMIC DNA]</scope>
</reference>
<dbReference type="Gene3D" id="1.25.40.20">
    <property type="entry name" value="Ankyrin repeat-containing domain"/>
    <property type="match status" value="3"/>
</dbReference>
<dbReference type="InterPro" id="IPR002110">
    <property type="entry name" value="Ankyrin_rpt"/>
</dbReference>
<dbReference type="PANTHER" id="PTHR24198">
    <property type="entry name" value="ANKYRIN REPEAT AND PROTEIN KINASE DOMAIN-CONTAINING PROTEIN"/>
    <property type="match status" value="1"/>
</dbReference>
<dbReference type="SMART" id="SM00248">
    <property type="entry name" value="ANK"/>
    <property type="match status" value="6"/>
</dbReference>